<comment type="caution">
    <text evidence="3">The sequence shown here is derived from an EMBL/GenBank/DDBJ whole genome shotgun (WGS) entry which is preliminary data.</text>
</comment>
<accession>A0A0N0GY47</accession>
<evidence type="ECO:0000259" key="2">
    <source>
        <dbReference type="Pfam" id="PF01575"/>
    </source>
</evidence>
<sequence>MTTTVHGLAGLAELAGTDLGRTRWVPVHQEHVAAFAHATHADTHAHHADEEGAESPLGGPVADGFHTLGLVGTLVDRLLEFQEIRMNVIYGVNRVRLPSPVPRGARVRLHAGVGTVTEVRVGAMEMLVNATVEVEGEPKPACVAEVVYRIYG</sequence>
<dbReference type="SUPFAM" id="SSF54637">
    <property type="entry name" value="Thioesterase/thiol ester dehydrase-isomerase"/>
    <property type="match status" value="1"/>
</dbReference>
<dbReference type="Pfam" id="PF01575">
    <property type="entry name" value="MaoC_dehydratas"/>
    <property type="match status" value="1"/>
</dbReference>
<dbReference type="Proteomes" id="UP000037982">
    <property type="component" value="Unassembled WGS sequence"/>
</dbReference>
<reference evidence="4" key="1">
    <citation type="submission" date="2015-07" db="EMBL/GenBank/DDBJ databases">
        <authorList>
            <person name="Ju K.-S."/>
            <person name="Doroghazi J.R."/>
            <person name="Metcalf W.W."/>
        </authorList>
    </citation>
    <scope>NUCLEOTIDE SEQUENCE [LARGE SCALE GENOMIC DNA]</scope>
    <source>
        <strain evidence="4">NRRL ISP-5002</strain>
    </source>
</reference>
<proteinExistence type="inferred from homology"/>
<feature type="domain" description="MaoC-like" evidence="2">
    <location>
        <begin position="15"/>
        <end position="132"/>
    </location>
</feature>
<evidence type="ECO:0000313" key="3">
    <source>
        <dbReference type="EMBL" id="KPC61591.1"/>
    </source>
</evidence>
<protein>
    <recommendedName>
        <fullName evidence="2">MaoC-like domain-containing protein</fullName>
    </recommendedName>
</protein>
<dbReference type="Gene3D" id="3.10.129.10">
    <property type="entry name" value="Hotdog Thioesterase"/>
    <property type="match status" value="1"/>
</dbReference>
<dbReference type="InterPro" id="IPR002539">
    <property type="entry name" value="MaoC-like_dom"/>
</dbReference>
<dbReference type="InterPro" id="IPR029069">
    <property type="entry name" value="HotDog_dom_sf"/>
</dbReference>
<organism evidence="3 4">
    <name type="scientific">Streptomyces chattanoogensis</name>
    <dbReference type="NCBI Taxonomy" id="66876"/>
    <lineage>
        <taxon>Bacteria</taxon>
        <taxon>Bacillati</taxon>
        <taxon>Actinomycetota</taxon>
        <taxon>Actinomycetes</taxon>
        <taxon>Kitasatosporales</taxon>
        <taxon>Streptomycetaceae</taxon>
        <taxon>Streptomyces</taxon>
    </lineage>
</organism>
<dbReference type="PANTHER" id="PTHR42993:SF1">
    <property type="entry name" value="MAOC-LIKE DEHYDRATASE DOMAIN-CONTAINING PROTEIN"/>
    <property type="match status" value="1"/>
</dbReference>
<gene>
    <name evidence="3" type="ORF">ADL29_23480</name>
</gene>
<dbReference type="RefSeq" id="WP_053925563.1">
    <property type="nucleotide sequence ID" value="NZ_LGKG01000146.1"/>
</dbReference>
<keyword evidence="4" id="KW-1185">Reference proteome</keyword>
<dbReference type="PATRIC" id="fig|66876.3.peg.5144"/>
<comment type="similarity">
    <text evidence="1">Belongs to the enoyl-CoA hydratase/isomerase family.</text>
</comment>
<dbReference type="PANTHER" id="PTHR42993">
    <property type="entry name" value="MAOC-LIKE DEHYDRATASE DOMAIN-CONTAINING PROTEIN"/>
    <property type="match status" value="1"/>
</dbReference>
<name>A0A0N0GY47_9ACTN</name>
<dbReference type="EMBL" id="LGKG01000146">
    <property type="protein sequence ID" value="KPC61591.1"/>
    <property type="molecule type" value="Genomic_DNA"/>
</dbReference>
<evidence type="ECO:0000313" key="4">
    <source>
        <dbReference type="Proteomes" id="UP000037982"/>
    </source>
</evidence>
<evidence type="ECO:0000256" key="1">
    <source>
        <dbReference type="ARBA" id="ARBA00005254"/>
    </source>
</evidence>
<dbReference type="AlphaFoldDB" id="A0A0N0GY47"/>